<dbReference type="EC" id="2.7.7.101" evidence="12"/>
<keyword evidence="6 12" id="KW-0479">Metal-binding</keyword>
<dbReference type="InterPro" id="IPR030846">
    <property type="entry name" value="DnaG_bac"/>
</dbReference>
<dbReference type="Pfam" id="PF13662">
    <property type="entry name" value="Toprim_4"/>
    <property type="match status" value="1"/>
</dbReference>
<gene>
    <name evidence="12 15" type="primary">dnaG</name>
    <name evidence="15" type="ORF">ACFOOQ_00605</name>
</gene>
<name>A0ABV7VCY3_9PROT</name>
<dbReference type="Pfam" id="PF10410">
    <property type="entry name" value="DnaB_bind"/>
    <property type="match status" value="1"/>
</dbReference>
<comment type="domain">
    <text evidence="12">Contains an N-terminal zinc-binding domain, a central core domain that contains the primase activity, and a C-terminal DnaB-binding domain.</text>
</comment>
<keyword evidence="11 12" id="KW-0804">Transcription</keyword>
<evidence type="ECO:0000256" key="9">
    <source>
        <dbReference type="ARBA" id="ARBA00022842"/>
    </source>
</evidence>
<protein>
    <recommendedName>
        <fullName evidence="12 13">DNA primase</fullName>
        <ecNumber evidence="12">2.7.7.101</ecNumber>
    </recommendedName>
</protein>
<comment type="cofactor">
    <cofactor evidence="12 13">
        <name>Zn(2+)</name>
        <dbReference type="ChEBI" id="CHEBI:29105"/>
    </cofactor>
    <text evidence="12 13">Binds 1 zinc ion per monomer.</text>
</comment>
<evidence type="ECO:0000256" key="8">
    <source>
        <dbReference type="ARBA" id="ARBA00022833"/>
    </source>
</evidence>
<dbReference type="InterPro" id="IPR013264">
    <property type="entry name" value="DNAG_N"/>
</dbReference>
<dbReference type="Pfam" id="PF01807">
    <property type="entry name" value="Zn_ribbon_DnaG"/>
    <property type="match status" value="1"/>
</dbReference>
<dbReference type="EMBL" id="JBHRYJ010000001">
    <property type="protein sequence ID" value="MFC3674023.1"/>
    <property type="molecule type" value="Genomic_DNA"/>
</dbReference>
<evidence type="ECO:0000256" key="6">
    <source>
        <dbReference type="ARBA" id="ARBA00022723"/>
    </source>
</evidence>
<feature type="zinc finger region" description="CHC2-type" evidence="12">
    <location>
        <begin position="38"/>
        <end position="62"/>
    </location>
</feature>
<dbReference type="InterPro" id="IPR034151">
    <property type="entry name" value="TOPRIM_DnaG_bac"/>
</dbReference>
<sequence>MAFPDSFLEELRNRVPLSGVVGRSVRLIKRGREFTGLCPFHNEKSPSFTVNDDKGFFHCFGCGAHGDVIGFVMRNSGLAFPEAVEQIAQEAGLAVPQVRPEDRQKADQVSTLGKAMEEAARWFEAQLRAGAGATGLAYLQKRGLKPETIERFRLGFAPASRTAMKEALLARGLPEPLLVEAGLLIKPEDGGASYDRFRNRVMFPIGDRRGRIIAFGGRALDADAPAKYLNSPETPLFHKGRNLYNHAIAREAAREAGTVVVVEGYMDVIALAQAGIAHAVAPLGTALTEEQIALLWRLSNEPILCFDGDNAGWRAALRAADRAVPLLEPGQSFRFATLPPGQDPDDLVRNQGRAAMDEILATAQPLADILWRRETEARPLDTPERKAALEAALMGLANQIKSPAVQNHYREHFRNRMRTLFAPARKAWVPGSRNWPPGRMRPGFGRPQQPEGDLGPVTSQIDRTERALLTAVVTHPWLLEEHGEVFAALAFPQAVLDSLKSRILEEASRHPGLDGEAFAAHLRQQGLGPQLDLVTGETGRVFEPFARAGTAPDKVEKGWWQAVQRYRLAELEQELAAAEADLASNTNPEAWQRFVALQAEVGSARSQVSASDTD</sequence>
<dbReference type="Pfam" id="PF08275">
    <property type="entry name" value="DNAG_N"/>
    <property type="match status" value="1"/>
</dbReference>
<comment type="caution">
    <text evidence="15">The sequence shown here is derived from an EMBL/GenBank/DDBJ whole genome shotgun (WGS) entry which is preliminary data.</text>
</comment>
<dbReference type="Gene3D" id="3.90.580.10">
    <property type="entry name" value="Zinc finger, CHC2-type domain"/>
    <property type="match status" value="1"/>
</dbReference>
<dbReference type="InterPro" id="IPR019475">
    <property type="entry name" value="DNA_primase_DnaB-bd"/>
</dbReference>
<dbReference type="Proteomes" id="UP001595711">
    <property type="component" value="Unassembled WGS sequence"/>
</dbReference>
<dbReference type="InterPro" id="IPR002694">
    <property type="entry name" value="Znf_CHC2"/>
</dbReference>
<dbReference type="InterPro" id="IPR037068">
    <property type="entry name" value="DNA_primase_core_N_sf"/>
</dbReference>
<evidence type="ECO:0000256" key="1">
    <source>
        <dbReference type="ARBA" id="ARBA00022478"/>
    </source>
</evidence>
<evidence type="ECO:0000256" key="4">
    <source>
        <dbReference type="ARBA" id="ARBA00022695"/>
    </source>
</evidence>
<evidence type="ECO:0000256" key="5">
    <source>
        <dbReference type="ARBA" id="ARBA00022705"/>
    </source>
</evidence>
<organism evidence="15 16">
    <name type="scientific">Ferrovibrio xuzhouensis</name>
    <dbReference type="NCBI Taxonomy" id="1576914"/>
    <lineage>
        <taxon>Bacteria</taxon>
        <taxon>Pseudomonadati</taxon>
        <taxon>Pseudomonadota</taxon>
        <taxon>Alphaproteobacteria</taxon>
        <taxon>Rhodospirillales</taxon>
        <taxon>Rhodospirillaceae</taxon>
        <taxon>Ferrovibrio</taxon>
    </lineage>
</organism>
<evidence type="ECO:0000256" key="3">
    <source>
        <dbReference type="ARBA" id="ARBA00022679"/>
    </source>
</evidence>
<keyword evidence="8 12" id="KW-0862">Zinc</keyword>
<comment type="subunit">
    <text evidence="12">Monomer. Interacts with DnaB.</text>
</comment>
<keyword evidence="9" id="KW-0460">Magnesium</keyword>
<dbReference type="SUPFAM" id="SSF56731">
    <property type="entry name" value="DNA primase core"/>
    <property type="match status" value="1"/>
</dbReference>
<evidence type="ECO:0000256" key="2">
    <source>
        <dbReference type="ARBA" id="ARBA00022515"/>
    </source>
</evidence>
<keyword evidence="10 12" id="KW-0238">DNA-binding</keyword>
<keyword evidence="1 12" id="KW-0240">DNA-directed RNA polymerase</keyword>
<dbReference type="InterPro" id="IPR050219">
    <property type="entry name" value="DnaG_primase"/>
</dbReference>
<accession>A0ABV7VCY3</accession>
<dbReference type="InterPro" id="IPR006171">
    <property type="entry name" value="TOPRIM_dom"/>
</dbReference>
<evidence type="ECO:0000256" key="7">
    <source>
        <dbReference type="ARBA" id="ARBA00022771"/>
    </source>
</evidence>
<proteinExistence type="inferred from homology"/>
<evidence type="ECO:0000256" key="13">
    <source>
        <dbReference type="PIRNR" id="PIRNR002811"/>
    </source>
</evidence>
<evidence type="ECO:0000313" key="16">
    <source>
        <dbReference type="Proteomes" id="UP001595711"/>
    </source>
</evidence>
<keyword evidence="3 12" id="KW-0808">Transferase</keyword>
<keyword evidence="7 12" id="KW-0863">Zinc-finger</keyword>
<dbReference type="PROSITE" id="PS50880">
    <property type="entry name" value="TOPRIM"/>
    <property type="match status" value="1"/>
</dbReference>
<dbReference type="CDD" id="cd03364">
    <property type="entry name" value="TOPRIM_DnaG_primases"/>
    <property type="match status" value="1"/>
</dbReference>
<keyword evidence="2 12" id="KW-0639">Primosome</keyword>
<evidence type="ECO:0000256" key="10">
    <source>
        <dbReference type="ARBA" id="ARBA00023125"/>
    </source>
</evidence>
<evidence type="ECO:0000313" key="15">
    <source>
        <dbReference type="EMBL" id="MFC3674023.1"/>
    </source>
</evidence>
<dbReference type="SUPFAM" id="SSF57783">
    <property type="entry name" value="Zinc beta-ribbon"/>
    <property type="match status" value="1"/>
</dbReference>
<dbReference type="Gene3D" id="3.40.1360.10">
    <property type="match status" value="1"/>
</dbReference>
<dbReference type="NCBIfam" id="TIGR01391">
    <property type="entry name" value="dnaG"/>
    <property type="match status" value="1"/>
</dbReference>
<feature type="domain" description="Toprim" evidence="14">
    <location>
        <begin position="257"/>
        <end position="341"/>
    </location>
</feature>
<dbReference type="Gene3D" id="3.90.980.10">
    <property type="entry name" value="DNA primase, catalytic core, N-terminal domain"/>
    <property type="match status" value="1"/>
</dbReference>
<dbReference type="PIRSF" id="PIRSF002811">
    <property type="entry name" value="DnaG"/>
    <property type="match status" value="1"/>
</dbReference>
<dbReference type="SMART" id="SM00493">
    <property type="entry name" value="TOPRIM"/>
    <property type="match status" value="1"/>
</dbReference>
<dbReference type="HAMAP" id="MF_00974">
    <property type="entry name" value="DNA_primase_DnaG"/>
    <property type="match status" value="1"/>
</dbReference>
<keyword evidence="5 12" id="KW-0235">DNA replication</keyword>
<dbReference type="InterPro" id="IPR006295">
    <property type="entry name" value="DNA_primase_DnaG"/>
</dbReference>
<dbReference type="SMART" id="SM00400">
    <property type="entry name" value="ZnF_CHCC"/>
    <property type="match status" value="1"/>
</dbReference>
<keyword evidence="16" id="KW-1185">Reference proteome</keyword>
<evidence type="ECO:0000256" key="11">
    <source>
        <dbReference type="ARBA" id="ARBA00023163"/>
    </source>
</evidence>
<dbReference type="PANTHER" id="PTHR30313">
    <property type="entry name" value="DNA PRIMASE"/>
    <property type="match status" value="1"/>
</dbReference>
<dbReference type="InterPro" id="IPR036977">
    <property type="entry name" value="DNA_primase_Znf_CHC2"/>
</dbReference>
<evidence type="ECO:0000256" key="12">
    <source>
        <dbReference type="HAMAP-Rule" id="MF_00974"/>
    </source>
</evidence>
<comment type="similarity">
    <text evidence="12 13">Belongs to the DnaG primase family.</text>
</comment>
<evidence type="ECO:0000259" key="14">
    <source>
        <dbReference type="PROSITE" id="PS50880"/>
    </source>
</evidence>
<comment type="function">
    <text evidence="12 13">RNA polymerase that catalyzes the synthesis of short RNA molecules used as primers for DNA polymerase during DNA replication.</text>
</comment>
<dbReference type="RefSeq" id="WP_379720208.1">
    <property type="nucleotide sequence ID" value="NZ_JBHRYJ010000001.1"/>
</dbReference>
<comment type="catalytic activity">
    <reaction evidence="12">
        <text>ssDNA + n NTP = ssDNA/pppN(pN)n-1 hybrid + (n-1) diphosphate.</text>
        <dbReference type="EC" id="2.7.7.101"/>
    </reaction>
</comment>
<keyword evidence="4 12" id="KW-0548">Nucleotidyltransferase</keyword>
<dbReference type="PANTHER" id="PTHR30313:SF2">
    <property type="entry name" value="DNA PRIMASE"/>
    <property type="match status" value="1"/>
</dbReference>
<reference evidence="16" key="1">
    <citation type="journal article" date="2019" name="Int. J. Syst. Evol. Microbiol.">
        <title>The Global Catalogue of Microorganisms (GCM) 10K type strain sequencing project: providing services to taxonomists for standard genome sequencing and annotation.</title>
        <authorList>
            <consortium name="The Broad Institute Genomics Platform"/>
            <consortium name="The Broad Institute Genome Sequencing Center for Infectious Disease"/>
            <person name="Wu L."/>
            <person name="Ma J."/>
        </authorList>
    </citation>
    <scope>NUCLEOTIDE SEQUENCE [LARGE SCALE GENOMIC DNA]</scope>
    <source>
        <strain evidence="16">KCTC 42182</strain>
    </source>
</reference>